<name>A0A5C4R1K7_9RHOB</name>
<dbReference type="AlphaFoldDB" id="A0A5C4R1K7"/>
<dbReference type="SUPFAM" id="SSF51569">
    <property type="entry name" value="Aldolase"/>
    <property type="match status" value="1"/>
</dbReference>
<dbReference type="EMBL" id="VDDC01000048">
    <property type="protein sequence ID" value="TNH37809.1"/>
    <property type="molecule type" value="Genomic_DNA"/>
</dbReference>
<comment type="caution">
    <text evidence="2">The sequence shown here is derived from an EMBL/GenBank/DDBJ whole genome shotgun (WGS) entry which is preliminary data.</text>
</comment>
<dbReference type="InterPro" id="IPR013785">
    <property type="entry name" value="Aldolase_TIM"/>
</dbReference>
<dbReference type="InterPro" id="IPR013132">
    <property type="entry name" value="PseI/NeuA/B-like_N"/>
</dbReference>
<accession>A0A5C4R1K7</accession>
<dbReference type="PANTHER" id="PTHR42966:SF1">
    <property type="entry name" value="SIALIC ACID SYNTHASE"/>
    <property type="match status" value="1"/>
</dbReference>
<dbReference type="Pfam" id="PF03102">
    <property type="entry name" value="NeuB"/>
    <property type="match status" value="1"/>
</dbReference>
<dbReference type="InterPro" id="IPR051690">
    <property type="entry name" value="PseI-like"/>
</dbReference>
<gene>
    <name evidence="2" type="ORF">FHD67_18245</name>
</gene>
<dbReference type="Proteomes" id="UP000304880">
    <property type="component" value="Unassembled WGS sequence"/>
</dbReference>
<reference evidence="2 3" key="1">
    <citation type="submission" date="2019-06" db="EMBL/GenBank/DDBJ databases">
        <authorList>
            <person name="Li J."/>
        </authorList>
    </citation>
    <scope>NUCLEOTIDE SEQUENCE [LARGE SCALE GENOMIC DNA]</scope>
    <source>
        <strain evidence="2 3">CGMCC 1.8012</strain>
    </source>
</reference>
<dbReference type="PANTHER" id="PTHR42966">
    <property type="entry name" value="N-ACETYLNEURAMINATE SYNTHASE"/>
    <property type="match status" value="1"/>
</dbReference>
<proteinExistence type="predicted"/>
<dbReference type="Gene3D" id="3.20.20.70">
    <property type="entry name" value="Aldolase class I"/>
    <property type="match status" value="1"/>
</dbReference>
<sequence>MTKTMTDNFSSLVDGIASTYGTDTIFILGKGPSADEVPPEVFSGSLVIGINDAERIYPADISIFHADWVIRSLQESGPKAQLYLTSSGYCPSPGHKVLQAPYVSLTQEGADLMVQRLLADDFVVEDVLFMSALRVAREVAELRGRPQKVYMVGFDFRPELGYAHVDGKQFGGGDENERALRIGMQENYFLNALYMLQSSGLDVHHVGSRSYSRLTTEELAAKFRPDPAGGHPVHDWQVSIIAELTTNHFGDRNRMERMVRAAHAAGADFIKVQKRDVDTFYSAEQLAAPYRSPFGTTFGDYRHQLELTGEDFAFLDTLCRQLGIGWFVSVLDEPSYNFVLDFNPALIKLPSTISEHTDYLSRVAASSNRGIVLSTGMTDKAYEAWVLETFRNVPQLYLMQANSAYPSPARDCNVGVVRHYHRLSKSNPRIIPAYSSHDEGWFGSALAVAAGARMVEKHVKFGNSDWAHFDAVALDLTTSQFRDYVGKMREAEILIGSEEKAIAPSEHHKYRRS</sequence>
<dbReference type="GO" id="GO:0047444">
    <property type="term" value="F:N-acylneuraminate-9-phosphate synthase activity"/>
    <property type="evidence" value="ECO:0007669"/>
    <property type="project" value="TreeGrafter"/>
</dbReference>
<feature type="domain" description="PseI/NeuA/B-like" evidence="1">
    <location>
        <begin position="258"/>
        <end position="500"/>
    </location>
</feature>
<evidence type="ECO:0000313" key="3">
    <source>
        <dbReference type="Proteomes" id="UP000304880"/>
    </source>
</evidence>
<protein>
    <submittedName>
        <fullName evidence="2">N-acetylneuraminate synthase</fullName>
    </submittedName>
</protein>
<evidence type="ECO:0000313" key="2">
    <source>
        <dbReference type="EMBL" id="TNH37809.1"/>
    </source>
</evidence>
<keyword evidence="3" id="KW-1185">Reference proteome</keyword>
<organism evidence="2 3">
    <name type="scientific">Paracoccus haeundaensis</name>
    <dbReference type="NCBI Taxonomy" id="225362"/>
    <lineage>
        <taxon>Bacteria</taxon>
        <taxon>Pseudomonadati</taxon>
        <taxon>Pseudomonadota</taxon>
        <taxon>Alphaproteobacteria</taxon>
        <taxon>Rhodobacterales</taxon>
        <taxon>Paracoccaceae</taxon>
        <taxon>Paracoccus</taxon>
    </lineage>
</organism>
<dbReference type="GO" id="GO:0016051">
    <property type="term" value="P:carbohydrate biosynthetic process"/>
    <property type="evidence" value="ECO:0007669"/>
    <property type="project" value="InterPro"/>
</dbReference>
<evidence type="ECO:0000259" key="1">
    <source>
        <dbReference type="Pfam" id="PF03102"/>
    </source>
</evidence>